<evidence type="ECO:0000313" key="1">
    <source>
        <dbReference type="EMBL" id="SIT46055.1"/>
    </source>
</evidence>
<organism evidence="1 2">
    <name type="scientific">Paraburkholderia piptadeniae</name>
    <dbReference type="NCBI Taxonomy" id="1701573"/>
    <lineage>
        <taxon>Bacteria</taxon>
        <taxon>Pseudomonadati</taxon>
        <taxon>Pseudomonadota</taxon>
        <taxon>Betaproteobacteria</taxon>
        <taxon>Burkholderiales</taxon>
        <taxon>Burkholderiaceae</taxon>
        <taxon>Paraburkholderia</taxon>
    </lineage>
</organism>
<dbReference type="Proteomes" id="UP000195569">
    <property type="component" value="Unassembled WGS sequence"/>
</dbReference>
<sequence length="130" mass="14146">MLTIYAAVSTGRCWPAPAVCDRTVGGLPHQLYKGREGEGASIILETLPSFSISTKPILLYQSEATRLHIKTCKYSGFCKELDNDINLAIASLPIDLFCIPGTIQSILSHTRSGSTSQCTNPHRLPSRITI</sequence>
<reference evidence="1" key="1">
    <citation type="submission" date="2016-12" db="EMBL/GenBank/DDBJ databases">
        <authorList>
            <person name="Moulin L."/>
        </authorList>
    </citation>
    <scope>NUCLEOTIDE SEQUENCE [LARGE SCALE GENOMIC DNA]</scope>
    <source>
        <strain evidence="1">STM 7183</strain>
    </source>
</reference>
<accession>A0A1N7SF76</accession>
<comment type="caution">
    <text evidence="1">The sequence shown here is derived from an EMBL/GenBank/DDBJ whole genome shotgun (WGS) entry which is preliminary data.</text>
</comment>
<name>A0A1N7SF76_9BURK</name>
<keyword evidence="2" id="KW-1185">Reference proteome</keyword>
<evidence type="ECO:0000313" key="2">
    <source>
        <dbReference type="Proteomes" id="UP000195569"/>
    </source>
</evidence>
<proteinExistence type="predicted"/>
<dbReference type="AlphaFoldDB" id="A0A1N7SF76"/>
<dbReference type="EMBL" id="CYGY02000050">
    <property type="protein sequence ID" value="SIT46055.1"/>
    <property type="molecule type" value="Genomic_DNA"/>
</dbReference>
<protein>
    <submittedName>
        <fullName evidence="1">Uncharacterized protein</fullName>
    </submittedName>
</protein>
<gene>
    <name evidence="1" type="ORF">BN2476_500015</name>
</gene>